<proteinExistence type="predicted"/>
<feature type="transmembrane region" description="Helical" evidence="1">
    <location>
        <begin position="204"/>
        <end position="223"/>
    </location>
</feature>
<dbReference type="Proteomes" id="UP000306007">
    <property type="component" value="Chromosome"/>
</dbReference>
<dbReference type="PANTHER" id="PTHR42204">
    <property type="entry name" value="INTEGRAL MEMBRANE PROTEIN"/>
    <property type="match status" value="1"/>
</dbReference>
<evidence type="ECO:0000313" key="4">
    <source>
        <dbReference type="Proteomes" id="UP000306007"/>
    </source>
</evidence>
<dbReference type="PANTHER" id="PTHR42204:SF1">
    <property type="entry name" value="INTEGRAL MEMBRANE PROTEIN"/>
    <property type="match status" value="1"/>
</dbReference>
<keyword evidence="1" id="KW-0472">Membrane</keyword>
<dbReference type="KEGG" id="tic:FH039_01495"/>
<dbReference type="AlphaFoldDB" id="A0A4Y5SKH0"/>
<keyword evidence="1" id="KW-1133">Transmembrane helix</keyword>
<name>A0A4Y5SKH0_9EURY</name>
<dbReference type="EMBL" id="CP040846">
    <property type="protein sequence ID" value="QDA30551.1"/>
    <property type="molecule type" value="Genomic_DNA"/>
</dbReference>
<feature type="transmembrane region" description="Helical" evidence="1">
    <location>
        <begin position="165"/>
        <end position="183"/>
    </location>
</feature>
<accession>A0A4Y5SKH0</accession>
<gene>
    <name evidence="3" type="ORF">FH039_01495</name>
</gene>
<feature type="transmembrane region" description="Helical" evidence="1">
    <location>
        <begin position="342"/>
        <end position="360"/>
    </location>
</feature>
<dbReference type="Pfam" id="PF01970">
    <property type="entry name" value="TctA"/>
    <property type="match status" value="1"/>
</dbReference>
<evidence type="ECO:0000256" key="1">
    <source>
        <dbReference type="SAM" id="Phobius"/>
    </source>
</evidence>
<reference evidence="3 4" key="1">
    <citation type="submission" date="2019-06" db="EMBL/GenBank/DDBJ databases">
        <title>Thermococcus indicus sp. nov., a Fe(III)-reducing hyperthermophilic archaeon isolated from the Onnuri vent field of the Central Indian Ocean ridge.</title>
        <authorList>
            <person name="Lim J.K."/>
            <person name="Kim Y.J."/>
            <person name="Kwon K.K."/>
        </authorList>
    </citation>
    <scope>NUCLEOTIDE SEQUENCE [LARGE SCALE GENOMIC DNA]</scope>
    <source>
        <strain evidence="3 4">IOH1</strain>
    </source>
</reference>
<organism evidence="3 4">
    <name type="scientific">Thermococcus indicus</name>
    <dbReference type="NCBI Taxonomy" id="2586643"/>
    <lineage>
        <taxon>Archaea</taxon>
        <taxon>Methanobacteriati</taxon>
        <taxon>Methanobacteriota</taxon>
        <taxon>Thermococci</taxon>
        <taxon>Thermococcales</taxon>
        <taxon>Thermococcaceae</taxon>
        <taxon>Thermococcus</taxon>
    </lineage>
</organism>
<feature type="transmembrane region" description="Helical" evidence="1">
    <location>
        <begin position="284"/>
        <end position="309"/>
    </location>
</feature>
<feature type="transmembrane region" description="Helical" evidence="1">
    <location>
        <begin position="113"/>
        <end position="133"/>
    </location>
</feature>
<sequence>MLRELLTGIAGGTLSGVSPGIHVNTLAAFLSSAGIRDNLVLFAMGLTHTFLDVIPSAFLGVPDEGTALGILPAHRLVLRGRAMEVVRLALWASFLAVLMAIPAMPLYLHLAPLYRPAVGRFLVFLLAVFLVLTEPGLKRFFALLVFFLSGILGMLTFRLGLSQPFYHLFTGLFGVPVILLSILEERTRPIDAGDGEILLDRGRFLGFSALGTALGMVASLVPAFTASQAALLGSFLSKDERSFLTVVFSVNTANFLFAFANFLSTGRRRNGIVALMFPLPGEAMAFYLLVALFVSMAVLLYGELLAALILRLLRWVPYGALNSSVLVILVVLSYLFDGVTGLIALSGGVIIGLLAMVLGVRRTNCMGVLMLPIIIG</sequence>
<feature type="transmembrane region" description="Helical" evidence="1">
    <location>
        <begin position="88"/>
        <end position="107"/>
    </location>
</feature>
<protein>
    <recommendedName>
        <fullName evidence="2">DUF112 domain-containing protein</fullName>
    </recommendedName>
</protein>
<feature type="domain" description="DUF112" evidence="2">
    <location>
        <begin position="5"/>
        <end position="366"/>
    </location>
</feature>
<evidence type="ECO:0000259" key="2">
    <source>
        <dbReference type="Pfam" id="PF01970"/>
    </source>
</evidence>
<dbReference type="GeneID" id="40473817"/>
<feature type="transmembrane region" description="Helical" evidence="1">
    <location>
        <begin position="140"/>
        <end position="159"/>
    </location>
</feature>
<evidence type="ECO:0000313" key="3">
    <source>
        <dbReference type="EMBL" id="QDA30551.1"/>
    </source>
</evidence>
<keyword evidence="4" id="KW-1185">Reference proteome</keyword>
<dbReference type="RefSeq" id="WP_139679941.1">
    <property type="nucleotide sequence ID" value="NZ_CP040846.1"/>
</dbReference>
<dbReference type="OrthoDB" id="53365at2157"/>
<dbReference type="InterPro" id="IPR002823">
    <property type="entry name" value="DUF112_TM"/>
</dbReference>
<feature type="transmembrane region" description="Helical" evidence="1">
    <location>
        <begin position="315"/>
        <end position="335"/>
    </location>
</feature>
<keyword evidence="1" id="KW-0812">Transmembrane</keyword>